<organism evidence="1 2">
    <name type="scientific">Clostridium scatologenes</name>
    <dbReference type="NCBI Taxonomy" id="1548"/>
    <lineage>
        <taxon>Bacteria</taxon>
        <taxon>Bacillati</taxon>
        <taxon>Bacillota</taxon>
        <taxon>Clostridia</taxon>
        <taxon>Eubacteriales</taxon>
        <taxon>Clostridiaceae</taxon>
        <taxon>Clostridium</taxon>
    </lineage>
</organism>
<evidence type="ECO:0000313" key="2">
    <source>
        <dbReference type="Proteomes" id="UP000033115"/>
    </source>
</evidence>
<gene>
    <name evidence="1" type="ORF">CSCA_0966</name>
</gene>
<dbReference type="AlphaFoldDB" id="A0A0E3GQ77"/>
<name>A0A0E3GQ77_CLOSL</name>
<keyword evidence="2" id="KW-1185">Reference proteome</keyword>
<evidence type="ECO:0000313" key="1">
    <source>
        <dbReference type="EMBL" id="AKA68091.1"/>
    </source>
</evidence>
<proteinExistence type="predicted"/>
<dbReference type="RefSeq" id="WP_029159588.1">
    <property type="nucleotide sequence ID" value="NZ_CP009933.1"/>
</dbReference>
<evidence type="ECO:0008006" key="3">
    <source>
        <dbReference type="Google" id="ProtNLM"/>
    </source>
</evidence>
<accession>A0A0E3GQ77</accession>
<dbReference type="STRING" id="1548.CSCA_0966"/>
<reference evidence="1 2" key="1">
    <citation type="journal article" date="2015" name="J. Biotechnol.">
        <title>Complete genome sequence of a malodorant-producing acetogen, Clostridium scatologenes ATCC 25775(T).</title>
        <authorList>
            <person name="Zhu Z."/>
            <person name="Guo T."/>
            <person name="Zheng H."/>
            <person name="Song T."/>
            <person name="Ouyang P."/>
            <person name="Xie J."/>
        </authorList>
    </citation>
    <scope>NUCLEOTIDE SEQUENCE [LARGE SCALE GENOMIC DNA]</scope>
    <source>
        <strain evidence="1 2">ATCC 25775</strain>
    </source>
</reference>
<sequence>MDKDIMKEKVESFLKEIRDINWFIHAGEDSDKYTVVLSFTEAWDQWNNKMLEVWDKESHSIEKFAIDSIGDDMIDLIFKRVAEETGPKISEGLVKFQDRLKKMGLDSDTYGLDYEIIDFVKRDTAWACVEIVIGKKGFFNRVLEVLSEGRWTCAWDGSYPLGQFVVM</sequence>
<dbReference type="Proteomes" id="UP000033115">
    <property type="component" value="Chromosome"/>
</dbReference>
<protein>
    <recommendedName>
        <fullName evidence="3">Cytoplasmic protein</fullName>
    </recommendedName>
</protein>
<dbReference type="EMBL" id="CP009933">
    <property type="protein sequence ID" value="AKA68091.1"/>
    <property type="molecule type" value="Genomic_DNA"/>
</dbReference>
<dbReference type="HOGENOM" id="CLU_1592907_0_0_9"/>
<dbReference type="KEGG" id="csq:CSCA_0966"/>